<dbReference type="AlphaFoldDB" id="A0A1T8V866"/>
<evidence type="ECO:0000313" key="3">
    <source>
        <dbReference type="Proteomes" id="UP000190074"/>
    </source>
</evidence>
<keyword evidence="1" id="KW-0732">Signal</keyword>
<evidence type="ECO:0000256" key="1">
    <source>
        <dbReference type="SAM" id="SignalP"/>
    </source>
</evidence>
<organism evidence="2 3">
    <name type="scientific">Mycobacteroides abscessus subsp. massiliense</name>
    <dbReference type="NCBI Taxonomy" id="1962118"/>
    <lineage>
        <taxon>Bacteria</taxon>
        <taxon>Bacillati</taxon>
        <taxon>Actinomycetota</taxon>
        <taxon>Actinomycetes</taxon>
        <taxon>Mycobacteriales</taxon>
        <taxon>Mycobacteriaceae</taxon>
        <taxon>Mycobacteroides</taxon>
        <taxon>Mycobacteroides abscessus</taxon>
    </lineage>
</organism>
<name>A0A1T8V866_9MYCO</name>
<protein>
    <submittedName>
        <fullName evidence="2">Uncharacterized protein</fullName>
    </submittedName>
</protein>
<gene>
    <name evidence="2" type="ORF">SAMEA2259716_05755</name>
</gene>
<evidence type="ECO:0000313" key="2">
    <source>
        <dbReference type="EMBL" id="SKN01232.1"/>
    </source>
</evidence>
<dbReference type="EMBL" id="FVGW01000022">
    <property type="protein sequence ID" value="SKN01232.1"/>
    <property type="molecule type" value="Genomic_DNA"/>
</dbReference>
<feature type="chain" id="PRO_5013024582" evidence="1">
    <location>
        <begin position="30"/>
        <end position="43"/>
    </location>
</feature>
<reference evidence="2 3" key="1">
    <citation type="submission" date="2016-11" db="EMBL/GenBank/DDBJ databases">
        <authorList>
            <consortium name="Pathogen Informatics"/>
        </authorList>
    </citation>
    <scope>NUCLEOTIDE SEQUENCE [LARGE SCALE GENOMIC DNA]</scope>
    <source>
        <strain evidence="2 3">911</strain>
    </source>
</reference>
<proteinExistence type="predicted"/>
<dbReference type="RefSeq" id="WP_269087615.1">
    <property type="nucleotide sequence ID" value="NZ_FVGW01000022.1"/>
</dbReference>
<sequence>MSSYDKITVALAAIAALAAMLLASPNSHADQLAGVFAQIEVTA</sequence>
<dbReference type="Proteomes" id="UP000190074">
    <property type="component" value="Unassembled WGS sequence"/>
</dbReference>
<accession>A0A1T8V866</accession>
<feature type="signal peptide" evidence="1">
    <location>
        <begin position="1"/>
        <end position="29"/>
    </location>
</feature>